<evidence type="ECO:0000259" key="8">
    <source>
        <dbReference type="PROSITE" id="PS50885"/>
    </source>
</evidence>
<organism evidence="9 10">
    <name type="scientific">Paenibacillus cineris</name>
    <dbReference type="NCBI Taxonomy" id="237530"/>
    <lineage>
        <taxon>Bacteria</taxon>
        <taxon>Bacillati</taxon>
        <taxon>Bacillota</taxon>
        <taxon>Bacilli</taxon>
        <taxon>Bacillales</taxon>
        <taxon>Paenibacillaceae</taxon>
        <taxon>Paenibacillus</taxon>
    </lineage>
</organism>
<keyword evidence="7" id="KW-1133">Transmembrane helix</keyword>
<dbReference type="InterPro" id="IPR003660">
    <property type="entry name" value="HAMP_dom"/>
</dbReference>
<dbReference type="InterPro" id="IPR050640">
    <property type="entry name" value="Bact_2-comp_sensor_kinase"/>
</dbReference>
<dbReference type="Pfam" id="PF06580">
    <property type="entry name" value="His_kinase"/>
    <property type="match status" value="1"/>
</dbReference>
<dbReference type="GO" id="GO:0016301">
    <property type="term" value="F:kinase activity"/>
    <property type="evidence" value="ECO:0007669"/>
    <property type="project" value="UniProtKB-KW"/>
</dbReference>
<evidence type="ECO:0000256" key="1">
    <source>
        <dbReference type="ARBA" id="ARBA00004651"/>
    </source>
</evidence>
<evidence type="ECO:0000256" key="6">
    <source>
        <dbReference type="ARBA" id="ARBA00023136"/>
    </source>
</evidence>
<dbReference type="SUPFAM" id="SSF158472">
    <property type="entry name" value="HAMP domain-like"/>
    <property type="match status" value="1"/>
</dbReference>
<evidence type="ECO:0000313" key="10">
    <source>
        <dbReference type="Proteomes" id="UP000676601"/>
    </source>
</evidence>
<keyword evidence="6 7" id="KW-0472">Membrane</keyword>
<evidence type="ECO:0000313" key="9">
    <source>
        <dbReference type="EMBL" id="GIO56581.1"/>
    </source>
</evidence>
<dbReference type="SMART" id="SM00387">
    <property type="entry name" value="HATPase_c"/>
    <property type="match status" value="1"/>
</dbReference>
<keyword evidence="10" id="KW-1185">Reference proteome</keyword>
<dbReference type="Gene3D" id="6.10.340.10">
    <property type="match status" value="1"/>
</dbReference>
<accession>A0ABQ4LJ76</accession>
<keyword evidence="7" id="KW-0812">Transmembrane</keyword>
<dbReference type="Pfam" id="PF00672">
    <property type="entry name" value="HAMP"/>
    <property type="match status" value="1"/>
</dbReference>
<evidence type="ECO:0000256" key="2">
    <source>
        <dbReference type="ARBA" id="ARBA00022475"/>
    </source>
</evidence>
<dbReference type="SUPFAM" id="SSF55874">
    <property type="entry name" value="ATPase domain of HSP90 chaperone/DNA topoisomerase II/histidine kinase"/>
    <property type="match status" value="1"/>
</dbReference>
<evidence type="ECO:0000256" key="5">
    <source>
        <dbReference type="ARBA" id="ARBA00022777"/>
    </source>
</evidence>
<feature type="domain" description="HAMP" evidence="8">
    <location>
        <begin position="283"/>
        <end position="335"/>
    </location>
</feature>
<comment type="subcellular location">
    <subcellularLocation>
        <location evidence="1">Cell membrane</location>
        <topology evidence="1">Multi-pass membrane protein</topology>
    </subcellularLocation>
</comment>
<keyword evidence="4" id="KW-0808">Transferase</keyword>
<feature type="transmembrane region" description="Helical" evidence="7">
    <location>
        <begin position="259"/>
        <end position="281"/>
    </location>
</feature>
<dbReference type="CDD" id="cd06225">
    <property type="entry name" value="HAMP"/>
    <property type="match status" value="1"/>
</dbReference>
<keyword evidence="5 9" id="KW-0418">Kinase</keyword>
<evidence type="ECO:0000256" key="4">
    <source>
        <dbReference type="ARBA" id="ARBA00022679"/>
    </source>
</evidence>
<evidence type="ECO:0000256" key="3">
    <source>
        <dbReference type="ARBA" id="ARBA00022553"/>
    </source>
</evidence>
<name>A0ABQ4LJ76_9BACL</name>
<dbReference type="InterPro" id="IPR003594">
    <property type="entry name" value="HATPase_dom"/>
</dbReference>
<dbReference type="Proteomes" id="UP000676601">
    <property type="component" value="Unassembled WGS sequence"/>
</dbReference>
<dbReference type="InterPro" id="IPR036890">
    <property type="entry name" value="HATPase_C_sf"/>
</dbReference>
<comment type="caution">
    <text evidence="9">The sequence shown here is derived from an EMBL/GenBank/DDBJ whole genome shotgun (WGS) entry which is preliminary data.</text>
</comment>
<dbReference type="EMBL" id="BORU01000003">
    <property type="protein sequence ID" value="GIO56581.1"/>
    <property type="molecule type" value="Genomic_DNA"/>
</dbReference>
<proteinExistence type="predicted"/>
<protein>
    <submittedName>
        <fullName evidence="9">Histidine kinase</fullName>
    </submittedName>
</protein>
<keyword evidence="2" id="KW-1003">Cell membrane</keyword>
<dbReference type="Pfam" id="PF02518">
    <property type="entry name" value="HATPase_c"/>
    <property type="match status" value="1"/>
</dbReference>
<evidence type="ECO:0000256" key="7">
    <source>
        <dbReference type="SAM" id="Phobius"/>
    </source>
</evidence>
<dbReference type="PROSITE" id="PS50885">
    <property type="entry name" value="HAMP"/>
    <property type="match status" value="1"/>
</dbReference>
<reference evidence="9 10" key="1">
    <citation type="submission" date="2021-03" db="EMBL/GenBank/DDBJ databases">
        <title>Antimicrobial resistance genes in bacteria isolated from Japanese honey, and their potential for conferring macrolide and lincosamide resistance in the American foulbrood pathogen Paenibacillus larvae.</title>
        <authorList>
            <person name="Okamoto M."/>
            <person name="Kumagai M."/>
            <person name="Kanamori H."/>
            <person name="Takamatsu D."/>
        </authorList>
    </citation>
    <scope>NUCLEOTIDE SEQUENCE [LARGE SCALE GENOMIC DNA]</scope>
    <source>
        <strain evidence="9 10">J21TS7</strain>
    </source>
</reference>
<dbReference type="Gene3D" id="3.30.565.10">
    <property type="entry name" value="Histidine kinase-like ATPase, C-terminal domain"/>
    <property type="match status" value="1"/>
</dbReference>
<keyword evidence="3" id="KW-0597">Phosphoprotein</keyword>
<dbReference type="SMART" id="SM00304">
    <property type="entry name" value="HAMP"/>
    <property type="match status" value="1"/>
</dbReference>
<dbReference type="PANTHER" id="PTHR34220">
    <property type="entry name" value="SENSOR HISTIDINE KINASE YPDA"/>
    <property type="match status" value="1"/>
</dbReference>
<dbReference type="PANTHER" id="PTHR34220:SF7">
    <property type="entry name" value="SENSOR HISTIDINE KINASE YPDA"/>
    <property type="match status" value="1"/>
</dbReference>
<gene>
    <name evidence="9" type="ORF">J21TS7_48990</name>
</gene>
<sequence length="562" mass="63878">MSMLHWIKSRFNDIRFRNKLLLSHLFIALIPILLLGVLAFIQSYRIQMKELKSEAAASLDQVANILDYKINRYNTLSEFIVLNRDFSKLFTRNYAGNYFEMFLDFRDIMDPLISNTKTMDDNIEGITFYTSGDLLGIRDNILPLSDLKQKPWFDGYRGRHWVVDGSHVYLVQELISNLKDSNYMVISVNYDSIFSDMDKLSDHITVQIEGPQHQPIFREQKADPPAQGATRLDRTLKSNGWTIHYYLSNANAYVNALTFFKITLLVIGLSLLVAFFLIYIVSNNFTRRIIHLKNKVDKVEQNNLDVVIQSSSRDEFGELTNGIGKMLGRINSLIHQVYQAEIARQQSEYQRLINQINPHFLYNTLSFIHWRAKKKRDLETGYMVSTLAKFYRTTLNGGREMATVANEIEHIRAYLDLQLVMNDGDFDVEFQVDEDTADLKIIHFVLQPIVENAIKHGFTHPEAEETPRIVIASRRQEGILTLSVTDNGVGMTPVQAAKLLSAENGGTGVKNVNDRMRLYYGPPYGLAIDSVPGMGTTVTLTFPAEPADTAPKGLVESAAAGP</sequence>
<dbReference type="InterPro" id="IPR010559">
    <property type="entry name" value="Sig_transdc_His_kin_internal"/>
</dbReference>